<dbReference type="RefSeq" id="WP_416343198.1">
    <property type="nucleotide sequence ID" value="NZ_JALQCY010000002.1"/>
</dbReference>
<feature type="region of interest" description="Disordered" evidence="1">
    <location>
        <begin position="196"/>
        <end position="227"/>
    </location>
</feature>
<dbReference type="Proteomes" id="UP001651050">
    <property type="component" value="Unassembled WGS sequence"/>
</dbReference>
<dbReference type="InterPro" id="IPR025447">
    <property type="entry name" value="DUF4192"/>
</dbReference>
<keyword evidence="3" id="KW-1185">Reference proteome</keyword>
<evidence type="ECO:0000313" key="3">
    <source>
        <dbReference type="Proteomes" id="UP001651050"/>
    </source>
</evidence>
<feature type="region of interest" description="Disordered" evidence="1">
    <location>
        <begin position="297"/>
        <end position="319"/>
    </location>
</feature>
<proteinExistence type="predicted"/>
<dbReference type="Pfam" id="PF13830">
    <property type="entry name" value="DUF4192"/>
    <property type="match status" value="2"/>
</dbReference>
<dbReference type="EMBL" id="JALQCY010000002">
    <property type="protein sequence ID" value="MCK9793345.1"/>
    <property type="molecule type" value="Genomic_DNA"/>
</dbReference>
<accession>A0ABT0J1G8</accession>
<evidence type="ECO:0000313" key="2">
    <source>
        <dbReference type="EMBL" id="MCK9793345.1"/>
    </source>
</evidence>
<protein>
    <submittedName>
        <fullName evidence="2">DUF4192 domain-containing protein</fullName>
    </submittedName>
</protein>
<gene>
    <name evidence="2" type="ORF">M1843_06255</name>
</gene>
<name>A0ABT0J1G8_9MICO</name>
<sequence length="436" mass="45273">MEATYAHHPAGGPGSPFDPPVLLRSSRDLLAAVPYLLGFRPRDCCVVVCVTDDGRVGLVARTSLDELAGDGLDARTVARAAGRVATRLALVVLYTDRPRERVRSRADAVVGALDDVLHAVADIEAWIVTPDGYRGLDCDDPSCCPPAGRPGAELEHGEVGAAFVVAGRAIADSEQEAHRIRPAAAAVRDRAAKAASRADRARAAARDATPDVPRDHGMPATGPGTVPVPVGTWRAEAYGVWCDLVRQAAEELRAFPAGEVMLPPARLGRLAAALADVPVRDAVLLSLVPGGREAADRTVGAGARGGADGSADRGAGSASGEVEVATARAISRVVDPRVGVPPDPATADAARLVLEQLVAAAPRRWHAPALALLAFLAWWRGDGWLAARRVRESARRDPSHRLAGLLAGVLEAAVPPGWVSAAGTGAEARVTEPRVG</sequence>
<evidence type="ECO:0000256" key="1">
    <source>
        <dbReference type="SAM" id="MobiDB-lite"/>
    </source>
</evidence>
<organism evidence="2 3">
    <name type="scientific">Isoptericola peretonis</name>
    <dbReference type="NCBI Taxonomy" id="2918523"/>
    <lineage>
        <taxon>Bacteria</taxon>
        <taxon>Bacillati</taxon>
        <taxon>Actinomycetota</taxon>
        <taxon>Actinomycetes</taxon>
        <taxon>Micrococcales</taxon>
        <taxon>Promicromonosporaceae</taxon>
        <taxon>Isoptericola</taxon>
    </lineage>
</organism>
<reference evidence="2 3" key="1">
    <citation type="submission" date="2022-02" db="EMBL/GenBank/DDBJ databases">
        <title>The car tank lid bacteriome: a reservoir of bacteria with potential in bioremediation of fuel.</title>
        <authorList>
            <person name="Vidal-Verdu A."/>
            <person name="Gomez-Martinez D."/>
            <person name="Latorre-Perez A."/>
            <person name="Pereto J."/>
            <person name="Porcar M."/>
        </authorList>
    </citation>
    <scope>NUCLEOTIDE SEQUENCE [LARGE SCALE GENOMIC DNA]</scope>
    <source>
        <strain evidence="2 3">4D.3</strain>
    </source>
</reference>
<comment type="caution">
    <text evidence="2">The sequence shown here is derived from an EMBL/GenBank/DDBJ whole genome shotgun (WGS) entry which is preliminary data.</text>
</comment>
<feature type="compositionally biased region" description="Basic and acidic residues" evidence="1">
    <location>
        <begin position="196"/>
        <end position="217"/>
    </location>
</feature>